<sequence length="455" mass="51452">MWRWLLPLAAGQQWCELPKELATTLVPWETQEAQLVECLRGVQQALQAVCTQLYQQPGVQGMQAQRWQEAVSAWDVAQKALLRDAAQQPACARRELRSAQPAALLSGASVRFAALARNNAAPRSWLYHFQSTWRMVLKLVEFLQVLSLDGFSMVSDLAYWLHRRAYRQAGQSEQELWSVVAKELPTFRIATDGAPLRHDVGAPFVVDRALAAEKRGQARVVEVGVFQANLSHHLWRRSARLRGQGRVELHLVDHWGAPNVPLLRRGRVVGTGSDMGGQSNASALLKLWRRFEAQGAQGFEVPHWDARACHGLSDALAVGSDLLLHRSTSVGPARCFEDDSLDLVYIDADHKWWSVLQDLTAWWPKVRPGGLMMGHDFHFNSLMERIGDAAGDMNEVPLAVAAFFRSPMEVELHSNFVWSVRKALRSGNATESRWRRQELCELLRRKLQPHWDFET</sequence>
<reference evidence="1" key="1">
    <citation type="submission" date="2023-08" db="EMBL/GenBank/DDBJ databases">
        <authorList>
            <person name="Chen Y."/>
            <person name="Shah S."/>
            <person name="Dougan E. K."/>
            <person name="Thang M."/>
            <person name="Chan C."/>
        </authorList>
    </citation>
    <scope>NUCLEOTIDE SEQUENCE</scope>
</reference>
<comment type="caution">
    <text evidence="1">The sequence shown here is derived from an EMBL/GenBank/DDBJ whole genome shotgun (WGS) entry which is preliminary data.</text>
</comment>
<accession>A0AA36J365</accession>
<proteinExistence type="predicted"/>
<evidence type="ECO:0000313" key="2">
    <source>
        <dbReference type="Proteomes" id="UP001178507"/>
    </source>
</evidence>
<dbReference type="Proteomes" id="UP001178507">
    <property type="component" value="Unassembled WGS sequence"/>
</dbReference>
<dbReference type="EMBL" id="CAUJNA010003274">
    <property type="protein sequence ID" value="CAJ1397680.1"/>
    <property type="molecule type" value="Genomic_DNA"/>
</dbReference>
<evidence type="ECO:0008006" key="3">
    <source>
        <dbReference type="Google" id="ProtNLM"/>
    </source>
</evidence>
<keyword evidence="2" id="KW-1185">Reference proteome</keyword>
<dbReference type="AlphaFoldDB" id="A0AA36J365"/>
<evidence type="ECO:0000313" key="1">
    <source>
        <dbReference type="EMBL" id="CAJ1397680.1"/>
    </source>
</evidence>
<dbReference type="SUPFAM" id="SSF53335">
    <property type="entry name" value="S-adenosyl-L-methionine-dependent methyltransferases"/>
    <property type="match status" value="1"/>
</dbReference>
<gene>
    <name evidence="1" type="ORF">EVOR1521_LOCUS21645</name>
</gene>
<name>A0AA36J365_9DINO</name>
<feature type="non-terminal residue" evidence="1">
    <location>
        <position position="455"/>
    </location>
</feature>
<dbReference type="Gene3D" id="3.40.50.150">
    <property type="entry name" value="Vaccinia Virus protein VP39"/>
    <property type="match status" value="1"/>
</dbReference>
<organism evidence="1 2">
    <name type="scientific">Effrenium voratum</name>
    <dbReference type="NCBI Taxonomy" id="2562239"/>
    <lineage>
        <taxon>Eukaryota</taxon>
        <taxon>Sar</taxon>
        <taxon>Alveolata</taxon>
        <taxon>Dinophyceae</taxon>
        <taxon>Suessiales</taxon>
        <taxon>Symbiodiniaceae</taxon>
        <taxon>Effrenium</taxon>
    </lineage>
</organism>
<protein>
    <recommendedName>
        <fullName evidence="3">Class I SAM-dependent methyltransferase</fullName>
    </recommendedName>
</protein>
<dbReference type="InterPro" id="IPR029063">
    <property type="entry name" value="SAM-dependent_MTases_sf"/>
</dbReference>
<dbReference type="Pfam" id="PF13578">
    <property type="entry name" value="Methyltransf_24"/>
    <property type="match status" value="1"/>
</dbReference>